<reference evidence="12" key="1">
    <citation type="submission" date="2020-09" db="EMBL/GenBank/DDBJ databases">
        <authorList>
            <person name="Kim M.K."/>
        </authorList>
    </citation>
    <scope>NUCLEOTIDE SEQUENCE</scope>
    <source>
        <strain evidence="12">BT704</strain>
    </source>
</reference>
<dbReference type="InterPro" id="IPR011123">
    <property type="entry name" value="Y_Y_Y"/>
</dbReference>
<dbReference type="PANTHER" id="PTHR43547">
    <property type="entry name" value="TWO-COMPONENT HISTIDINE KINASE"/>
    <property type="match status" value="1"/>
</dbReference>
<keyword evidence="8" id="KW-0812">Transmembrane</keyword>
<dbReference type="SUPFAM" id="SSF52172">
    <property type="entry name" value="CheY-like"/>
    <property type="match status" value="1"/>
</dbReference>
<dbReference type="EMBL" id="JACXAA010000037">
    <property type="protein sequence ID" value="MBD2757874.1"/>
    <property type="molecule type" value="Genomic_DNA"/>
</dbReference>
<evidence type="ECO:0000259" key="10">
    <source>
        <dbReference type="PROSITE" id="PS50109"/>
    </source>
</evidence>
<dbReference type="Pfam" id="PF00512">
    <property type="entry name" value="HisKA"/>
    <property type="match status" value="1"/>
</dbReference>
<evidence type="ECO:0000313" key="12">
    <source>
        <dbReference type="EMBL" id="MBD2757874.1"/>
    </source>
</evidence>
<comment type="catalytic activity">
    <reaction evidence="1">
        <text>ATP + protein L-histidine = ADP + protein N-phospho-L-histidine.</text>
        <dbReference type="EC" id="2.7.13.3"/>
    </reaction>
</comment>
<keyword evidence="3 6" id="KW-0597">Phosphoprotein</keyword>
<dbReference type="GO" id="GO:0003700">
    <property type="term" value="F:DNA-binding transcription factor activity"/>
    <property type="evidence" value="ECO:0007669"/>
    <property type="project" value="InterPro"/>
</dbReference>
<organism evidence="12 13">
    <name type="scientific">Spirosoma validum</name>
    <dbReference type="NCBI Taxonomy" id="2771355"/>
    <lineage>
        <taxon>Bacteria</taxon>
        <taxon>Pseudomonadati</taxon>
        <taxon>Bacteroidota</taxon>
        <taxon>Cytophagia</taxon>
        <taxon>Cytophagales</taxon>
        <taxon>Cytophagaceae</taxon>
        <taxon>Spirosoma</taxon>
    </lineage>
</organism>
<feature type="domain" description="Response regulatory" evidence="11">
    <location>
        <begin position="1090"/>
        <end position="1205"/>
    </location>
</feature>
<evidence type="ECO:0000256" key="5">
    <source>
        <dbReference type="ARBA" id="ARBA00023163"/>
    </source>
</evidence>
<dbReference type="Gene3D" id="3.30.565.10">
    <property type="entry name" value="Histidine kinase-like ATPase, C-terminal domain"/>
    <property type="match status" value="1"/>
</dbReference>
<dbReference type="CDD" id="cd17574">
    <property type="entry name" value="REC_OmpR"/>
    <property type="match status" value="1"/>
</dbReference>
<dbReference type="GO" id="GO:0000155">
    <property type="term" value="F:phosphorelay sensor kinase activity"/>
    <property type="evidence" value="ECO:0007669"/>
    <property type="project" value="InterPro"/>
</dbReference>
<evidence type="ECO:0000256" key="6">
    <source>
        <dbReference type="PROSITE-ProRule" id="PRU00169"/>
    </source>
</evidence>
<sequence length="1337" mass="151652">MSEFVKRLLLICWMFNPGGQDSYRLLAQPLRLPHPHILTDQHGLPQSFIPSIVQDQQGFIWMATRDGLCRYDGSRFKVFQPKASGGPSLSFPAVNSLRLDAHGRIWILSEQGDIDIIEPATETFINFSRLPVFQRAVGRYSVNTLYVDRQDRLWIALQSRDRLSGEGLICLNTRTGQFRWFRHQHQILSSLSSDRVRDIVQDSKGFIWLATGTGVDQLDPSTGQFIHRSLLPQVSDDFRTNGTYSLANGSKGELFVGTLTGFGVINPARSEQRYYSLPSQENDSHGVRFAADPRGGIFLSNRNYLFHYVPGKIPQLLNRSSTRMGRCLTLLVDHSDVLWLGTDGKGVDKYDLRAYPFQTAPYQLNFQQDLLIHYLTISPEQAQAVGKGGAYFFRYTYNRQGKLWINFGSPTFYQIDLNSHQVQRIPFPIPHSPTFKPLATDEQGRVWTLYEQVLWHYDTPQQRWIPCPIQTNWQRMGLVLQMVADKQAFWLATETNGLFRLDRRTGQLQQYRYQTDQPTSIGSNALLCLSADPQDSDRLWVGTFGGGLSVFSKRTGTCQRLTTQQGLPNNVIYSALPDHSGNVWIGTNKGLCRLQARSFRVRTYTRGDGLLADEFNRFHYLSLPDGQMIMGGLDGFTTFYPDQLQDDSFEPKVELTTLTINNRLIETETDSVRGYPPIQAIHQLSLPHDQNFITLGFAALQFNRPTKNAYRYRLDGLESGWVETRQAQAVYTGLRPGQYTFWVNASNTSGQWSPHVRKLRLIIHPPLWATWWAYTLYVLGLVGLIGYGISMYLNRQRLQQTINLRQQEAQQLRSLDAMKSRFFTNVTHEFRTPLTLILAPTESLLTDLQKTPYQKRLATIQHNGQRLLSLINQLLDLAKLDAEALSVDEAPGLLNDFVAQLVADFDEQAKTCGLSLTYRSELQGMYWFDADKLTKIVANLMSNALKFTPLDGQVKVELTAVQRPTVETVMLRVTDTGVGISNDQLPHIFDRFYRVPSDQPSQNHPSSDRGPAPGVRQQEGSGIGLTLVKELVDLQGGQITVTSQLRQGTCFTIELPYRRVDEGRAVTLAPSADQTSSVENVVHATDEAVSILLVEDHTELADLITESLPNSYRIRRAVNGQQGLEMAHQYLPDLIISDILMPILDGVSMCQRLKADLTTSHIPVVLLTAKAAQQNRMEGLSAGADEYLTKPFRQDELQVRVRNLIRQRQRLQDWLHQRLTQVAYVQQPLPTHDPLLKTIYSLLEAKLDNSAYGVEQLADEVGMERTSLYRKVKALTGLTPTDLVRNYRLKRAAQYLRQGYPSSQTAYLTGFETPSYFARCFRALYKLSPTEYAQETA</sequence>
<dbReference type="InterPro" id="IPR018060">
    <property type="entry name" value="HTH_AraC"/>
</dbReference>
<dbReference type="InterPro" id="IPR011110">
    <property type="entry name" value="Reg_prop"/>
</dbReference>
<feature type="region of interest" description="Disordered" evidence="7">
    <location>
        <begin position="996"/>
        <end position="1019"/>
    </location>
</feature>
<dbReference type="FunFam" id="1.10.287.130:FF:000045">
    <property type="entry name" value="Two-component system sensor histidine kinase/response regulator"/>
    <property type="match status" value="1"/>
</dbReference>
<dbReference type="InterPro" id="IPR013783">
    <property type="entry name" value="Ig-like_fold"/>
</dbReference>
<dbReference type="CDD" id="cd00075">
    <property type="entry name" value="HATPase"/>
    <property type="match status" value="1"/>
</dbReference>
<dbReference type="Gene3D" id="2.130.10.10">
    <property type="entry name" value="YVTN repeat-like/Quinoprotein amine dehydrogenase"/>
    <property type="match status" value="3"/>
</dbReference>
<protein>
    <recommendedName>
        <fullName evidence="2">histidine kinase</fullName>
        <ecNumber evidence="2">2.7.13.3</ecNumber>
    </recommendedName>
</protein>
<feature type="domain" description="HTH araC/xylS-type" evidence="9">
    <location>
        <begin position="1237"/>
        <end position="1335"/>
    </location>
</feature>
<keyword evidence="4" id="KW-0805">Transcription regulation</keyword>
<keyword evidence="13" id="KW-1185">Reference proteome</keyword>
<dbReference type="CDD" id="cd00082">
    <property type="entry name" value="HisKA"/>
    <property type="match status" value="1"/>
</dbReference>
<feature type="transmembrane region" description="Helical" evidence="8">
    <location>
        <begin position="771"/>
        <end position="793"/>
    </location>
</feature>
<dbReference type="InterPro" id="IPR036097">
    <property type="entry name" value="HisK_dim/P_sf"/>
</dbReference>
<feature type="modified residue" description="4-aspartylphosphate" evidence="6">
    <location>
        <position position="1138"/>
    </location>
</feature>
<accession>A0A927B9K0</accession>
<dbReference type="GO" id="GO:0043565">
    <property type="term" value="F:sequence-specific DNA binding"/>
    <property type="evidence" value="ECO:0007669"/>
    <property type="project" value="InterPro"/>
</dbReference>
<dbReference type="SMART" id="SM00448">
    <property type="entry name" value="REC"/>
    <property type="match status" value="1"/>
</dbReference>
<evidence type="ECO:0000256" key="4">
    <source>
        <dbReference type="ARBA" id="ARBA00023015"/>
    </source>
</evidence>
<feature type="domain" description="Histidine kinase" evidence="10">
    <location>
        <begin position="825"/>
        <end position="1059"/>
    </location>
</feature>
<comment type="caution">
    <text evidence="12">The sequence shown here is derived from an EMBL/GenBank/DDBJ whole genome shotgun (WGS) entry which is preliminary data.</text>
</comment>
<dbReference type="SUPFAM" id="SSF50998">
    <property type="entry name" value="Quinoprotein alcohol dehydrogenase-like"/>
    <property type="match status" value="1"/>
</dbReference>
<evidence type="ECO:0000256" key="7">
    <source>
        <dbReference type="SAM" id="MobiDB-lite"/>
    </source>
</evidence>
<dbReference type="InterPro" id="IPR003594">
    <property type="entry name" value="HATPase_dom"/>
</dbReference>
<evidence type="ECO:0000259" key="9">
    <source>
        <dbReference type="PROSITE" id="PS01124"/>
    </source>
</evidence>
<dbReference type="Pfam" id="PF00072">
    <property type="entry name" value="Response_reg"/>
    <property type="match status" value="1"/>
</dbReference>
<dbReference type="InterPro" id="IPR036890">
    <property type="entry name" value="HATPase_C_sf"/>
</dbReference>
<dbReference type="Pfam" id="PF07494">
    <property type="entry name" value="Reg_prop"/>
    <property type="match status" value="3"/>
</dbReference>
<dbReference type="Gene3D" id="1.10.10.60">
    <property type="entry name" value="Homeodomain-like"/>
    <property type="match status" value="1"/>
</dbReference>
<dbReference type="Pfam" id="PF02518">
    <property type="entry name" value="HATPase_c"/>
    <property type="match status" value="1"/>
</dbReference>
<dbReference type="Pfam" id="PF12833">
    <property type="entry name" value="HTH_18"/>
    <property type="match status" value="1"/>
</dbReference>
<dbReference type="InterPro" id="IPR009057">
    <property type="entry name" value="Homeodomain-like_sf"/>
</dbReference>
<keyword evidence="8" id="KW-1133">Transmembrane helix</keyword>
<dbReference type="SUPFAM" id="SSF55874">
    <property type="entry name" value="ATPase domain of HSP90 chaperone/DNA topoisomerase II/histidine kinase"/>
    <property type="match status" value="1"/>
</dbReference>
<dbReference type="InterPro" id="IPR011006">
    <property type="entry name" value="CheY-like_superfamily"/>
</dbReference>
<gene>
    <name evidence="12" type="ORF">IC230_33755</name>
</gene>
<dbReference type="PROSITE" id="PS01124">
    <property type="entry name" value="HTH_ARAC_FAMILY_2"/>
    <property type="match status" value="1"/>
</dbReference>
<name>A0A927B9K0_9BACT</name>
<keyword evidence="5" id="KW-0804">Transcription</keyword>
<dbReference type="InterPro" id="IPR004358">
    <property type="entry name" value="Sig_transdc_His_kin-like_C"/>
</dbReference>
<dbReference type="SUPFAM" id="SSF47384">
    <property type="entry name" value="Homodimeric domain of signal transducing histidine kinase"/>
    <property type="match status" value="1"/>
</dbReference>
<evidence type="ECO:0000256" key="2">
    <source>
        <dbReference type="ARBA" id="ARBA00012438"/>
    </source>
</evidence>
<dbReference type="PRINTS" id="PR00344">
    <property type="entry name" value="BCTRLSENSOR"/>
</dbReference>
<dbReference type="InterPro" id="IPR005467">
    <property type="entry name" value="His_kinase_dom"/>
</dbReference>
<dbReference type="Gene3D" id="2.60.40.10">
    <property type="entry name" value="Immunoglobulins"/>
    <property type="match status" value="1"/>
</dbReference>
<dbReference type="Pfam" id="PF07495">
    <property type="entry name" value="Y_Y_Y"/>
    <property type="match status" value="1"/>
</dbReference>
<dbReference type="InterPro" id="IPR001789">
    <property type="entry name" value="Sig_transdc_resp-reg_receiver"/>
</dbReference>
<dbReference type="PROSITE" id="PS50110">
    <property type="entry name" value="RESPONSE_REGULATORY"/>
    <property type="match status" value="1"/>
</dbReference>
<evidence type="ECO:0000256" key="1">
    <source>
        <dbReference type="ARBA" id="ARBA00000085"/>
    </source>
</evidence>
<dbReference type="Gene3D" id="3.40.50.2300">
    <property type="match status" value="1"/>
</dbReference>
<dbReference type="InterPro" id="IPR011047">
    <property type="entry name" value="Quinoprotein_ADH-like_sf"/>
</dbReference>
<dbReference type="SMART" id="SM00387">
    <property type="entry name" value="HATPase_c"/>
    <property type="match status" value="1"/>
</dbReference>
<evidence type="ECO:0000256" key="8">
    <source>
        <dbReference type="SAM" id="Phobius"/>
    </source>
</evidence>
<evidence type="ECO:0000259" key="11">
    <source>
        <dbReference type="PROSITE" id="PS50110"/>
    </source>
</evidence>
<dbReference type="EC" id="2.7.13.3" evidence="2"/>
<proteinExistence type="predicted"/>
<dbReference type="SMART" id="SM00388">
    <property type="entry name" value="HisKA"/>
    <property type="match status" value="1"/>
</dbReference>
<dbReference type="InterPro" id="IPR015943">
    <property type="entry name" value="WD40/YVTN_repeat-like_dom_sf"/>
</dbReference>
<dbReference type="Gene3D" id="1.10.287.130">
    <property type="match status" value="1"/>
</dbReference>
<dbReference type="PROSITE" id="PS50109">
    <property type="entry name" value="HIS_KIN"/>
    <property type="match status" value="1"/>
</dbReference>
<dbReference type="PANTHER" id="PTHR43547:SF2">
    <property type="entry name" value="HYBRID SIGNAL TRANSDUCTION HISTIDINE KINASE C"/>
    <property type="match status" value="1"/>
</dbReference>
<dbReference type="InterPro" id="IPR003661">
    <property type="entry name" value="HisK_dim/P_dom"/>
</dbReference>
<dbReference type="SMART" id="SM00342">
    <property type="entry name" value="HTH_ARAC"/>
    <property type="match status" value="1"/>
</dbReference>
<dbReference type="Proteomes" id="UP000653797">
    <property type="component" value="Unassembled WGS sequence"/>
</dbReference>
<dbReference type="RefSeq" id="WP_191043496.1">
    <property type="nucleotide sequence ID" value="NZ_JACXAA010000037.1"/>
</dbReference>
<keyword evidence="8" id="KW-0472">Membrane</keyword>
<dbReference type="SUPFAM" id="SSF46689">
    <property type="entry name" value="Homeodomain-like"/>
    <property type="match status" value="1"/>
</dbReference>
<evidence type="ECO:0000256" key="3">
    <source>
        <dbReference type="ARBA" id="ARBA00022553"/>
    </source>
</evidence>
<evidence type="ECO:0000313" key="13">
    <source>
        <dbReference type="Proteomes" id="UP000653797"/>
    </source>
</evidence>